<evidence type="ECO:0000256" key="1">
    <source>
        <dbReference type="PROSITE-ProRule" id="PRU00169"/>
    </source>
</evidence>
<evidence type="ECO:0000259" key="2">
    <source>
        <dbReference type="PROSITE" id="PS50110"/>
    </source>
</evidence>
<dbReference type="Proteomes" id="UP001500466">
    <property type="component" value="Unassembled WGS sequence"/>
</dbReference>
<name>A0ABP9GKJ6_9ACTN</name>
<reference evidence="4" key="1">
    <citation type="journal article" date="2019" name="Int. J. Syst. Evol. Microbiol.">
        <title>The Global Catalogue of Microorganisms (GCM) 10K type strain sequencing project: providing services to taxonomists for standard genome sequencing and annotation.</title>
        <authorList>
            <consortium name="The Broad Institute Genomics Platform"/>
            <consortium name="The Broad Institute Genome Sequencing Center for Infectious Disease"/>
            <person name="Wu L."/>
            <person name="Ma J."/>
        </authorList>
    </citation>
    <scope>NUCLEOTIDE SEQUENCE [LARGE SCALE GENOMIC DNA]</scope>
    <source>
        <strain evidence="4">JCM 17986</strain>
    </source>
</reference>
<keyword evidence="4" id="KW-1185">Reference proteome</keyword>
<gene>
    <name evidence="3" type="ORF">GCM10023205_01520</name>
</gene>
<dbReference type="PROSITE" id="PS50110">
    <property type="entry name" value="RESPONSE_REGULATORY"/>
    <property type="match status" value="1"/>
</dbReference>
<dbReference type="InterPro" id="IPR011006">
    <property type="entry name" value="CheY-like_superfamily"/>
</dbReference>
<comment type="caution">
    <text evidence="3">The sequence shown here is derived from an EMBL/GenBank/DDBJ whole genome shotgun (WGS) entry which is preliminary data.</text>
</comment>
<dbReference type="InterPro" id="IPR001789">
    <property type="entry name" value="Sig_transdc_resp-reg_receiver"/>
</dbReference>
<organism evidence="3 4">
    <name type="scientific">Yinghuangia aomiensis</name>
    <dbReference type="NCBI Taxonomy" id="676205"/>
    <lineage>
        <taxon>Bacteria</taxon>
        <taxon>Bacillati</taxon>
        <taxon>Actinomycetota</taxon>
        <taxon>Actinomycetes</taxon>
        <taxon>Kitasatosporales</taxon>
        <taxon>Streptomycetaceae</taxon>
        <taxon>Yinghuangia</taxon>
    </lineage>
</organism>
<proteinExistence type="predicted"/>
<feature type="domain" description="Response regulatory" evidence="2">
    <location>
        <begin position="11"/>
        <end position="138"/>
    </location>
</feature>
<dbReference type="Gene3D" id="3.40.50.2300">
    <property type="match status" value="1"/>
</dbReference>
<keyword evidence="1" id="KW-0597">Phosphoprotein</keyword>
<feature type="modified residue" description="4-aspartylphosphate" evidence="1">
    <location>
        <position position="65"/>
    </location>
</feature>
<evidence type="ECO:0000313" key="4">
    <source>
        <dbReference type="Proteomes" id="UP001500466"/>
    </source>
</evidence>
<evidence type="ECO:0000313" key="3">
    <source>
        <dbReference type="EMBL" id="GAA4945559.1"/>
    </source>
</evidence>
<dbReference type="RefSeq" id="WP_345673229.1">
    <property type="nucleotide sequence ID" value="NZ_BAABHS010000001.1"/>
</dbReference>
<protein>
    <recommendedName>
        <fullName evidence="2">Response regulatory domain-containing protein</fullName>
    </recommendedName>
</protein>
<dbReference type="EMBL" id="BAABHS010000001">
    <property type="protein sequence ID" value="GAA4945559.1"/>
    <property type="molecule type" value="Genomic_DNA"/>
</dbReference>
<sequence length="237" mass="26228">MALATLAPGARVLVLDDDEYDAEAAVCALEDAEFDATALSRNERGVGVDEFLATECAEFDALVCDHVLNSSAWFGFAGAELVSRANSRPGRPLPAVLVTSHRNTDETGAISRWRAGIPVVVDKPDLTEEIVPALEYTVRELRGEFREERRRFTTPIEVLDVFDGPGPRQARVVVVGWHLTKSVYMPLDPVLEATGLRPHELRGRWLEAKVNCYATRADDLYYTDIVVAPDMPAEFQL</sequence>
<accession>A0ABP9GKJ6</accession>
<dbReference type="SUPFAM" id="SSF52172">
    <property type="entry name" value="CheY-like"/>
    <property type="match status" value="1"/>
</dbReference>